<sequence length="192" mass="22412">MVSQHMQPAESCKGKQPATLQYDYASRVSSDDGDSDNSDESGYAGYLNKTSKADLLSWLWGEDHCTLDIDEVVCSVDEYMVEEKARWTRFGQEDLEQERDIIYKQERCRQELVRVELMELESKRLPAALHTIYSQEHRRESQLRRMCAVYLQELLERIFTLSWKLELFALPRPPSPLPSLLSMAFPDFYDAM</sequence>
<gene>
    <name evidence="2" type="ORF">THASP1DRAFT_27070</name>
</gene>
<evidence type="ECO:0000313" key="2">
    <source>
        <dbReference type="EMBL" id="RKP11152.1"/>
    </source>
</evidence>
<reference evidence="3" key="1">
    <citation type="journal article" date="2018" name="Nat. Microbiol.">
        <title>Leveraging single-cell genomics to expand the fungal tree of life.</title>
        <authorList>
            <person name="Ahrendt S.R."/>
            <person name="Quandt C.A."/>
            <person name="Ciobanu D."/>
            <person name="Clum A."/>
            <person name="Salamov A."/>
            <person name="Andreopoulos B."/>
            <person name="Cheng J.F."/>
            <person name="Woyke T."/>
            <person name="Pelin A."/>
            <person name="Henrissat B."/>
            <person name="Reynolds N.K."/>
            <person name="Benny G.L."/>
            <person name="Smith M.E."/>
            <person name="James T.Y."/>
            <person name="Grigoriev I.V."/>
        </authorList>
    </citation>
    <scope>NUCLEOTIDE SEQUENCE [LARGE SCALE GENOMIC DNA]</scope>
    <source>
        <strain evidence="3">RSA 1356</strain>
    </source>
</reference>
<organism evidence="2 3">
    <name type="scientific">Thamnocephalis sphaerospora</name>
    <dbReference type="NCBI Taxonomy" id="78915"/>
    <lineage>
        <taxon>Eukaryota</taxon>
        <taxon>Fungi</taxon>
        <taxon>Fungi incertae sedis</taxon>
        <taxon>Zoopagomycota</taxon>
        <taxon>Zoopagomycotina</taxon>
        <taxon>Zoopagomycetes</taxon>
        <taxon>Zoopagales</taxon>
        <taxon>Sigmoideomycetaceae</taxon>
        <taxon>Thamnocephalis</taxon>
    </lineage>
</organism>
<dbReference type="Proteomes" id="UP000271241">
    <property type="component" value="Unassembled WGS sequence"/>
</dbReference>
<keyword evidence="3" id="KW-1185">Reference proteome</keyword>
<proteinExistence type="predicted"/>
<protein>
    <recommendedName>
        <fullName evidence="1">DUF7607 domain-containing protein</fullName>
    </recommendedName>
</protein>
<evidence type="ECO:0000313" key="3">
    <source>
        <dbReference type="Proteomes" id="UP000271241"/>
    </source>
</evidence>
<dbReference type="InterPro" id="IPR056026">
    <property type="entry name" value="DUF7607"/>
</dbReference>
<feature type="domain" description="DUF7607" evidence="1">
    <location>
        <begin position="70"/>
        <end position="174"/>
    </location>
</feature>
<evidence type="ECO:0000259" key="1">
    <source>
        <dbReference type="Pfam" id="PF24580"/>
    </source>
</evidence>
<dbReference type="AlphaFoldDB" id="A0A4P9XYG8"/>
<accession>A0A4P9XYG8</accession>
<dbReference type="EMBL" id="KZ992425">
    <property type="protein sequence ID" value="RKP11152.1"/>
    <property type="molecule type" value="Genomic_DNA"/>
</dbReference>
<name>A0A4P9XYG8_9FUNG</name>
<dbReference type="Pfam" id="PF24580">
    <property type="entry name" value="DUF7607"/>
    <property type="match status" value="1"/>
</dbReference>